<proteinExistence type="predicted"/>
<dbReference type="AlphaFoldDB" id="A0A059AT63"/>
<dbReference type="InParanoid" id="A0A059AT63"/>
<dbReference type="Gramene" id="KCW56630">
    <property type="protein sequence ID" value="KCW56630"/>
    <property type="gene ID" value="EUGRSUZ_I02345"/>
</dbReference>
<name>A0A059AT63_EUCGR</name>
<sequence length="73" mass="8041">MSSDPAPEEDGRSGTAMRMVTYNVNGLRQRISQFGSLLRLLDSFDADIVCFQVRAGLIESFSFFLFSAFLPGG</sequence>
<accession>A0A059AT63</accession>
<gene>
    <name evidence="1" type="ORF">EUGRSUZ_I02345</name>
</gene>
<dbReference type="SUPFAM" id="SSF56219">
    <property type="entry name" value="DNase I-like"/>
    <property type="match status" value="1"/>
</dbReference>
<reference evidence="1" key="1">
    <citation type="submission" date="2013-07" db="EMBL/GenBank/DDBJ databases">
        <title>The genome of Eucalyptus grandis.</title>
        <authorList>
            <person name="Schmutz J."/>
            <person name="Hayes R."/>
            <person name="Myburg A."/>
            <person name="Tuskan G."/>
            <person name="Grattapaglia D."/>
            <person name="Rokhsar D.S."/>
        </authorList>
    </citation>
    <scope>NUCLEOTIDE SEQUENCE</scope>
    <source>
        <tissue evidence="1">Leaf extractions</tissue>
    </source>
</reference>
<dbReference type="InterPro" id="IPR036691">
    <property type="entry name" value="Endo/exonu/phosph_ase_sf"/>
</dbReference>
<evidence type="ECO:0000313" key="1">
    <source>
        <dbReference type="EMBL" id="KCW56630.1"/>
    </source>
</evidence>
<organism evidence="1">
    <name type="scientific">Eucalyptus grandis</name>
    <name type="common">Flooded gum</name>
    <dbReference type="NCBI Taxonomy" id="71139"/>
    <lineage>
        <taxon>Eukaryota</taxon>
        <taxon>Viridiplantae</taxon>
        <taxon>Streptophyta</taxon>
        <taxon>Embryophyta</taxon>
        <taxon>Tracheophyta</taxon>
        <taxon>Spermatophyta</taxon>
        <taxon>Magnoliopsida</taxon>
        <taxon>eudicotyledons</taxon>
        <taxon>Gunneridae</taxon>
        <taxon>Pentapetalae</taxon>
        <taxon>rosids</taxon>
        <taxon>malvids</taxon>
        <taxon>Myrtales</taxon>
        <taxon>Myrtaceae</taxon>
        <taxon>Myrtoideae</taxon>
        <taxon>Eucalypteae</taxon>
        <taxon>Eucalyptus</taxon>
    </lineage>
</organism>
<dbReference type="Gene3D" id="3.60.10.10">
    <property type="entry name" value="Endonuclease/exonuclease/phosphatase"/>
    <property type="match status" value="1"/>
</dbReference>
<dbReference type="STRING" id="71139.A0A059AT63"/>
<dbReference type="EMBL" id="KK198761">
    <property type="protein sequence ID" value="KCW56630.1"/>
    <property type="molecule type" value="Genomic_DNA"/>
</dbReference>
<evidence type="ECO:0008006" key="2">
    <source>
        <dbReference type="Google" id="ProtNLM"/>
    </source>
</evidence>
<protein>
    <recommendedName>
        <fullName evidence="2">Endonuclease/exonuclease/phosphatase domain-containing protein</fullName>
    </recommendedName>
</protein>